<dbReference type="EMBL" id="JAUYZK010000002">
    <property type="protein sequence ID" value="MDP2538615.1"/>
    <property type="molecule type" value="Genomic_DNA"/>
</dbReference>
<dbReference type="AlphaFoldDB" id="A0AA90PTT6"/>
<dbReference type="EMBL" id="JAUPEV010000002">
    <property type="protein sequence ID" value="MDO7252747.1"/>
    <property type="molecule type" value="Genomic_DNA"/>
</dbReference>
<evidence type="ECO:0000256" key="4">
    <source>
        <dbReference type="ARBA" id="ARBA00022692"/>
    </source>
</evidence>
<reference evidence="16 18" key="1">
    <citation type="submission" date="2023-07" db="EMBL/GenBank/DDBJ databases">
        <title>Unpublished Manusciprt.</title>
        <authorList>
            <person name="Aydin F."/>
            <person name="Tarhane S."/>
            <person name="Saticioglu I.B."/>
            <person name="Karakaya E."/>
            <person name="Abay S."/>
            <person name="Guran O."/>
            <person name="Bozkurt E."/>
            <person name="Uzum N."/>
            <person name="Olgun K."/>
            <person name="Jablonski D."/>
        </authorList>
    </citation>
    <scope>NUCLEOTIDE SEQUENCE</scope>
    <source>
        <strain evidence="18">faydin-H75</strain>
        <strain evidence="16">Faydin-H76</strain>
    </source>
</reference>
<evidence type="ECO:0000256" key="8">
    <source>
        <dbReference type="ARBA" id="ARBA00023136"/>
    </source>
</evidence>
<comment type="subcellular location">
    <subcellularLocation>
        <location evidence="13">Cell membrane</location>
        <topology evidence="13">Single-pass membrane protein</topology>
    </subcellularLocation>
    <subcellularLocation>
        <location evidence="12">Endomembrane system</location>
        <topology evidence="12">Single-pass membrane protein</topology>
    </subcellularLocation>
</comment>
<dbReference type="CDD" id="cd06503">
    <property type="entry name" value="ATP-synt_Fo_b"/>
    <property type="match status" value="1"/>
</dbReference>
<reference evidence="15" key="2">
    <citation type="submission" date="2023-07" db="EMBL/GenBank/DDBJ databases">
        <authorList>
            <person name="Aydin F."/>
            <person name="Tarhane S."/>
            <person name="Saticioglu I.B."/>
            <person name="Karakaya E."/>
            <person name="Abay S."/>
            <person name="Guran O."/>
            <person name="Bozkurt E."/>
            <person name="Uzum N."/>
            <person name="Olgun K."/>
            <person name="Jablonski D."/>
        </authorList>
    </citation>
    <scope>NUCLEOTIDE SEQUENCE</scope>
    <source>
        <strain evidence="15">Faydin-H75</strain>
    </source>
</reference>
<protein>
    <recommendedName>
        <fullName evidence="13">ATP synthase subunit b</fullName>
    </recommendedName>
    <alternativeName>
        <fullName evidence="13">ATP synthase F(0) sector subunit b</fullName>
    </alternativeName>
    <alternativeName>
        <fullName evidence="13">ATPase subunit I</fullName>
    </alternativeName>
    <alternativeName>
        <fullName evidence="13">F-type ATPase subunit b</fullName>
        <shortName evidence="13">F-ATPase subunit b</shortName>
    </alternativeName>
</protein>
<dbReference type="GO" id="GO:0046933">
    <property type="term" value="F:proton-transporting ATP synthase activity, rotational mechanism"/>
    <property type="evidence" value="ECO:0007669"/>
    <property type="project" value="UniProtKB-UniRule"/>
</dbReference>
<evidence type="ECO:0000313" key="18">
    <source>
        <dbReference type="Proteomes" id="UP001240777"/>
    </source>
</evidence>
<dbReference type="HAMAP" id="MF_01398">
    <property type="entry name" value="ATP_synth_b_bprime"/>
    <property type="match status" value="1"/>
</dbReference>
<dbReference type="InterPro" id="IPR050059">
    <property type="entry name" value="ATP_synthase_B_chain"/>
</dbReference>
<comment type="function">
    <text evidence="11">Component of the F(0) channel, it forms part of the peripheral stalk, linking F(1) to F(0). The b'-subunit is a diverged and duplicated form of b found in plants and photosynthetic bacteria.</text>
</comment>
<evidence type="ECO:0000256" key="5">
    <source>
        <dbReference type="ARBA" id="ARBA00022781"/>
    </source>
</evidence>
<evidence type="ECO:0000313" key="17">
    <source>
        <dbReference type="Proteomes" id="UP001177258"/>
    </source>
</evidence>
<accession>A0AA90PTT6</accession>
<keyword evidence="3 13" id="KW-0138">CF(0)</keyword>
<evidence type="ECO:0000256" key="1">
    <source>
        <dbReference type="ARBA" id="ARBA00005513"/>
    </source>
</evidence>
<comment type="subunit">
    <text evidence="13">F-type ATPases have 2 components, F(1) - the catalytic core - and F(0) - the membrane proton channel. F(1) has five subunits: alpha(3), beta(3), gamma(1), delta(1), epsilon(1). F(0) has three main subunits: a(1), b(2) and c(10-14). The alpha and beta chains form an alternating ring which encloses part of the gamma chain. F(1) is attached to F(0) by a central stalk formed by the gamma and epsilon chains, while a peripheral stalk is formed by the delta and b chains.</text>
</comment>
<reference evidence="15 17" key="3">
    <citation type="journal article" date="2024" name="Syst. Appl. Microbiol.">
        <title>Helicobacter cappadocius sp. nov., from lizards: The first psychrotrophic Helicobacter species.</title>
        <authorList>
            <person name="Aydin F."/>
            <person name="Tarhane S."/>
            <person name="Karakaya E."/>
            <person name="Abay S."/>
            <person name="Kayman T."/>
            <person name="Guran O."/>
            <person name="Bozkurt E."/>
            <person name="Uzum N."/>
            <person name="Avci A."/>
            <person name="Olgun K."/>
            <person name="Jablonski D."/>
            <person name="Guran C."/>
            <person name="Burcin Saticioglu I."/>
        </authorList>
    </citation>
    <scope>NUCLEOTIDE SEQUENCE [LARGE SCALE GENOMIC DNA]</scope>
    <source>
        <strain evidence="15">Faydin-H75</strain>
        <strain evidence="17">faydin-H76</strain>
    </source>
</reference>
<keyword evidence="8 13" id="KW-0472">Membrane</keyword>
<keyword evidence="9 13" id="KW-0066">ATP synthesis</keyword>
<dbReference type="NCBIfam" id="NF006293">
    <property type="entry name" value="PRK08476.1"/>
    <property type="match status" value="1"/>
</dbReference>
<evidence type="ECO:0000256" key="11">
    <source>
        <dbReference type="ARBA" id="ARBA00025614"/>
    </source>
</evidence>
<evidence type="ECO:0000256" key="2">
    <source>
        <dbReference type="ARBA" id="ARBA00022448"/>
    </source>
</evidence>
<dbReference type="GO" id="GO:0045259">
    <property type="term" value="C:proton-transporting ATP synthase complex"/>
    <property type="evidence" value="ECO:0007669"/>
    <property type="project" value="UniProtKB-KW"/>
</dbReference>
<dbReference type="GO" id="GO:0005886">
    <property type="term" value="C:plasma membrane"/>
    <property type="evidence" value="ECO:0007669"/>
    <property type="project" value="UniProtKB-SubCell"/>
</dbReference>
<comment type="function">
    <text evidence="10 13">F(1)F(0) ATP synthase produces ATP from ADP in the presence of a proton or sodium gradient. F-type ATPases consist of two structural domains, F(1) containing the extramembraneous catalytic core and F(0) containing the membrane proton channel, linked together by a central stalk and a peripheral stalk. During catalysis, ATP synthesis in the catalytic domain of F(1) is coupled via a rotary mechanism of the central stalk subunits to proton translocation.</text>
</comment>
<dbReference type="Pfam" id="PF00430">
    <property type="entry name" value="ATP-synt_B"/>
    <property type="match status" value="1"/>
</dbReference>
<name>A0AA90PTT6_9HELI</name>
<evidence type="ECO:0000313" key="16">
    <source>
        <dbReference type="EMBL" id="MDP2538615.1"/>
    </source>
</evidence>
<evidence type="ECO:0000256" key="7">
    <source>
        <dbReference type="ARBA" id="ARBA00023065"/>
    </source>
</evidence>
<keyword evidence="4 13" id="KW-0812">Transmembrane</keyword>
<keyword evidence="2 13" id="KW-0813">Transport</keyword>
<evidence type="ECO:0000313" key="15">
    <source>
        <dbReference type="EMBL" id="MDO7252747.1"/>
    </source>
</evidence>
<dbReference type="Proteomes" id="UP001177258">
    <property type="component" value="Unassembled WGS sequence"/>
</dbReference>
<dbReference type="RefSeq" id="WP_305516587.1">
    <property type="nucleotide sequence ID" value="NZ_JAUPEV010000002.1"/>
</dbReference>
<dbReference type="GO" id="GO:0046961">
    <property type="term" value="F:proton-transporting ATPase activity, rotational mechanism"/>
    <property type="evidence" value="ECO:0007669"/>
    <property type="project" value="TreeGrafter"/>
</dbReference>
<evidence type="ECO:0000256" key="10">
    <source>
        <dbReference type="ARBA" id="ARBA00025198"/>
    </source>
</evidence>
<keyword evidence="18" id="KW-1185">Reference proteome</keyword>
<keyword evidence="13" id="KW-1003">Cell membrane</keyword>
<evidence type="ECO:0000256" key="12">
    <source>
        <dbReference type="ARBA" id="ARBA00037847"/>
    </source>
</evidence>
<evidence type="ECO:0000256" key="13">
    <source>
        <dbReference type="HAMAP-Rule" id="MF_01398"/>
    </source>
</evidence>
<dbReference type="PANTHER" id="PTHR33445:SF1">
    <property type="entry name" value="ATP SYNTHASE SUBUNIT B"/>
    <property type="match status" value="1"/>
</dbReference>
<dbReference type="PANTHER" id="PTHR33445">
    <property type="entry name" value="ATP SYNTHASE SUBUNIT B', CHLOROPLASTIC"/>
    <property type="match status" value="1"/>
</dbReference>
<evidence type="ECO:0000256" key="14">
    <source>
        <dbReference type="RuleBase" id="RU003848"/>
    </source>
</evidence>
<feature type="transmembrane region" description="Helical" evidence="13">
    <location>
        <begin position="6"/>
        <end position="29"/>
    </location>
</feature>
<keyword evidence="5 13" id="KW-0375">Hydrogen ion transport</keyword>
<dbReference type="GO" id="GO:0012505">
    <property type="term" value="C:endomembrane system"/>
    <property type="evidence" value="ECO:0007669"/>
    <property type="project" value="UniProtKB-SubCell"/>
</dbReference>
<sequence>MTITVNPYLMLLVFIVFLVSVFFLNTWLYRPLLSFMDKREASITQDLQHVQQSDQEIIRINEEIKQIIENARLESTQIIEQASNEAKLEYEAKIAKKKVEFASKLEDFFVELKKEESVLKDSLVAHISDFELSLKTKISQM</sequence>
<evidence type="ECO:0000256" key="3">
    <source>
        <dbReference type="ARBA" id="ARBA00022547"/>
    </source>
</evidence>
<dbReference type="Proteomes" id="UP001240777">
    <property type="component" value="Unassembled WGS sequence"/>
</dbReference>
<proteinExistence type="inferred from homology"/>
<organism evidence="16 17">
    <name type="scientific">Helicobacter cappadocius</name>
    <dbReference type="NCBI Taxonomy" id="3063998"/>
    <lineage>
        <taxon>Bacteria</taxon>
        <taxon>Pseudomonadati</taxon>
        <taxon>Campylobacterota</taxon>
        <taxon>Epsilonproteobacteria</taxon>
        <taxon>Campylobacterales</taxon>
        <taxon>Helicobacteraceae</taxon>
        <taxon>Helicobacter</taxon>
    </lineage>
</organism>
<dbReference type="InterPro" id="IPR002146">
    <property type="entry name" value="ATP_synth_b/b'su_bac/chlpt"/>
</dbReference>
<gene>
    <name evidence="13" type="primary">atpF</name>
    <name evidence="15" type="ORF">Q5I04_02280</name>
    <name evidence="16" type="ORF">Q5I06_02285</name>
</gene>
<keyword evidence="6 13" id="KW-1133">Transmembrane helix</keyword>
<keyword evidence="7 13" id="KW-0406">Ion transport</keyword>
<comment type="caution">
    <text evidence="16">The sequence shown here is derived from an EMBL/GenBank/DDBJ whole genome shotgun (WGS) entry which is preliminary data.</text>
</comment>
<comment type="similarity">
    <text evidence="1 13 14">Belongs to the ATPase B chain family.</text>
</comment>
<evidence type="ECO:0000256" key="9">
    <source>
        <dbReference type="ARBA" id="ARBA00023310"/>
    </source>
</evidence>
<evidence type="ECO:0000256" key="6">
    <source>
        <dbReference type="ARBA" id="ARBA00022989"/>
    </source>
</evidence>